<dbReference type="InterPro" id="IPR027806">
    <property type="entry name" value="HARBI1_dom"/>
</dbReference>
<dbReference type="PANTHER" id="PTHR48471:SF1">
    <property type="entry name" value="DDE TNP4 DOMAIN-CONTAINING PROTEIN"/>
    <property type="match status" value="1"/>
</dbReference>
<evidence type="ECO:0000313" key="5">
    <source>
        <dbReference type="EMBL" id="ETP14077.1"/>
    </source>
</evidence>
<gene>
    <name evidence="5" type="ORF">F441_10954</name>
    <name evidence="4" type="ORF">F441_22332</name>
</gene>
<proteinExistence type="predicted"/>
<keyword evidence="2" id="KW-0479">Metal-binding</keyword>
<dbReference type="PANTHER" id="PTHR48471">
    <property type="entry name" value="DDE TNP4 DOMAIN-CONTAINING PROTEIN"/>
    <property type="match status" value="1"/>
</dbReference>
<organism evidence="5 6">
    <name type="scientific">Phytophthora nicotianae CJ01A1</name>
    <dbReference type="NCBI Taxonomy" id="1317063"/>
    <lineage>
        <taxon>Eukaryota</taxon>
        <taxon>Sar</taxon>
        <taxon>Stramenopiles</taxon>
        <taxon>Oomycota</taxon>
        <taxon>Peronosporomycetes</taxon>
        <taxon>Peronosporales</taxon>
        <taxon>Peronosporaceae</taxon>
        <taxon>Phytophthora</taxon>
    </lineage>
</organism>
<accession>W2WUQ4</accession>
<evidence type="ECO:0000256" key="2">
    <source>
        <dbReference type="ARBA" id="ARBA00022723"/>
    </source>
</evidence>
<dbReference type="EMBL" id="ANIX01004548">
    <property type="protein sequence ID" value="ETP00249.1"/>
    <property type="molecule type" value="Genomic_DNA"/>
</dbReference>
<feature type="domain" description="DDE Tnp4" evidence="3">
    <location>
        <begin position="164"/>
        <end position="328"/>
    </location>
</feature>
<evidence type="ECO:0000313" key="6">
    <source>
        <dbReference type="Proteomes" id="UP000018958"/>
    </source>
</evidence>
<dbReference type="Proteomes" id="UP000018958">
    <property type="component" value="Unassembled WGS sequence"/>
</dbReference>
<dbReference type="AlphaFoldDB" id="W2WUQ4"/>
<sequence length="347" mass="39407">MLPPTILVVIQESCKTKRSRLQLLLLLLRLRMMVRERNYLKSDALISPLQSPWHVMYAGRADGSFVATVSIPPRAFDELLKVFSRYYVVASGLGRRGRPPALVVKHAALACVLHYYTAAVEAKTLSLSELLDAQVRFPSKQQQRQWSRQVQAKEPLLEGMWGFVDGKNYRVQSPTDAYLQNAHYNGWLHSVLVTGTLCYGVDGTLVWGRHNLPGSWNDGETSRQLQLRLADPLWTVEGCGVVADSAFPVSRALFGRIRTPLKDGDLERAHIECRLGLVALSNAITSVRQAAEWGMGSAERCYRRLQLRLPFDPQERGRLLRNIYRLYNFRVRKTGISQIRSVFAEYH</sequence>
<reference evidence="5 6" key="1">
    <citation type="submission" date="2013-11" db="EMBL/GenBank/DDBJ databases">
        <title>The Genome Sequence of Phytophthora parasitica CJ01A1.</title>
        <authorList>
            <consortium name="The Broad Institute Genomics Platform"/>
            <person name="Russ C."/>
            <person name="Tyler B."/>
            <person name="Panabieres F."/>
            <person name="Shan W."/>
            <person name="Tripathy S."/>
            <person name="Grunwald N."/>
            <person name="Machado M."/>
            <person name="Johnson C.S."/>
            <person name="Walker B."/>
            <person name="Young S.K."/>
            <person name="Zeng Q."/>
            <person name="Gargeya S."/>
            <person name="Fitzgerald M."/>
            <person name="Haas B."/>
            <person name="Abouelleil A."/>
            <person name="Allen A.W."/>
            <person name="Alvarado L."/>
            <person name="Arachchi H.M."/>
            <person name="Berlin A.M."/>
            <person name="Chapman S.B."/>
            <person name="Gainer-Dewar J."/>
            <person name="Goldberg J."/>
            <person name="Griggs A."/>
            <person name="Gujja S."/>
            <person name="Hansen M."/>
            <person name="Howarth C."/>
            <person name="Imamovic A."/>
            <person name="Ireland A."/>
            <person name="Larimer J."/>
            <person name="McCowan C."/>
            <person name="Murphy C."/>
            <person name="Pearson M."/>
            <person name="Poon T.W."/>
            <person name="Priest M."/>
            <person name="Roberts A."/>
            <person name="Saif S."/>
            <person name="Shea T."/>
            <person name="Sisk P."/>
            <person name="Sykes S."/>
            <person name="Wortman J."/>
            <person name="Nusbaum C."/>
            <person name="Birren B."/>
        </authorList>
    </citation>
    <scope>NUCLEOTIDE SEQUENCE [LARGE SCALE GENOMIC DNA]</scope>
    <source>
        <strain evidence="5 6">CJ01A1</strain>
    </source>
</reference>
<comment type="caution">
    <text evidence="5">The sequence shown here is derived from an EMBL/GenBank/DDBJ whole genome shotgun (WGS) entry which is preliminary data.</text>
</comment>
<dbReference type="EMBL" id="ANIX01002181">
    <property type="protein sequence ID" value="ETP14077.1"/>
    <property type="molecule type" value="Genomic_DNA"/>
</dbReference>
<comment type="cofactor">
    <cofactor evidence="1">
        <name>a divalent metal cation</name>
        <dbReference type="ChEBI" id="CHEBI:60240"/>
    </cofactor>
</comment>
<name>W2WUQ4_PHYNI</name>
<protein>
    <recommendedName>
        <fullName evidence="3">DDE Tnp4 domain-containing protein</fullName>
    </recommendedName>
</protein>
<dbReference type="Pfam" id="PF13359">
    <property type="entry name" value="DDE_Tnp_4"/>
    <property type="match status" value="1"/>
</dbReference>
<evidence type="ECO:0000256" key="1">
    <source>
        <dbReference type="ARBA" id="ARBA00001968"/>
    </source>
</evidence>
<dbReference type="GO" id="GO:0046872">
    <property type="term" value="F:metal ion binding"/>
    <property type="evidence" value="ECO:0007669"/>
    <property type="project" value="UniProtKB-KW"/>
</dbReference>
<evidence type="ECO:0000259" key="3">
    <source>
        <dbReference type="Pfam" id="PF13359"/>
    </source>
</evidence>
<evidence type="ECO:0000313" key="4">
    <source>
        <dbReference type="EMBL" id="ETP00249.1"/>
    </source>
</evidence>